<evidence type="ECO:0000313" key="4">
    <source>
        <dbReference type="Proteomes" id="UP001341840"/>
    </source>
</evidence>
<dbReference type="Proteomes" id="UP001341840">
    <property type="component" value="Unassembled WGS sequence"/>
</dbReference>
<keyword evidence="2" id="KW-0812">Transmembrane</keyword>
<keyword evidence="2" id="KW-1133">Transmembrane helix</keyword>
<evidence type="ECO:0000256" key="2">
    <source>
        <dbReference type="SAM" id="Phobius"/>
    </source>
</evidence>
<sequence length="93" mass="9511">MIHPNLWLILLYFTLLFSFARWVWVRVGSSGGGVGGSGGGGGSSGVSNNGGGGVSSSSLVASFCSNQLRTFMGGSVTPRASTTQLKSEPVELK</sequence>
<reference evidence="3 4" key="1">
    <citation type="journal article" date="2023" name="Plants (Basel)">
        <title>Bridging the Gap: Combining Genomics and Transcriptomics Approaches to Understand Stylosanthes scabra, an Orphan Legume from the Brazilian Caatinga.</title>
        <authorList>
            <person name="Ferreira-Neto J.R.C."/>
            <person name="da Silva M.D."/>
            <person name="Binneck E."/>
            <person name="de Melo N.F."/>
            <person name="da Silva R.H."/>
            <person name="de Melo A.L.T.M."/>
            <person name="Pandolfi V."/>
            <person name="Bustamante F.O."/>
            <person name="Brasileiro-Vidal A.C."/>
            <person name="Benko-Iseppon A.M."/>
        </authorList>
    </citation>
    <scope>NUCLEOTIDE SEQUENCE [LARGE SCALE GENOMIC DNA]</scope>
    <source>
        <tissue evidence="3">Leaves</tissue>
    </source>
</reference>
<keyword evidence="2" id="KW-0472">Membrane</keyword>
<feature type="region of interest" description="Disordered" evidence="1">
    <location>
        <begin position="72"/>
        <end position="93"/>
    </location>
</feature>
<evidence type="ECO:0008006" key="5">
    <source>
        <dbReference type="Google" id="ProtNLM"/>
    </source>
</evidence>
<protein>
    <recommendedName>
        <fullName evidence="5">ATP synthase F0 subunit 8</fullName>
    </recommendedName>
</protein>
<dbReference type="EMBL" id="JASCZI010001525">
    <property type="protein sequence ID" value="MED6115120.1"/>
    <property type="molecule type" value="Genomic_DNA"/>
</dbReference>
<proteinExistence type="predicted"/>
<gene>
    <name evidence="3" type="ORF">PIB30_087183</name>
</gene>
<evidence type="ECO:0000256" key="1">
    <source>
        <dbReference type="SAM" id="MobiDB-lite"/>
    </source>
</evidence>
<keyword evidence="4" id="KW-1185">Reference proteome</keyword>
<feature type="transmembrane region" description="Helical" evidence="2">
    <location>
        <begin position="6"/>
        <end position="24"/>
    </location>
</feature>
<feature type="non-terminal residue" evidence="3">
    <location>
        <position position="93"/>
    </location>
</feature>
<organism evidence="3 4">
    <name type="scientific">Stylosanthes scabra</name>
    <dbReference type="NCBI Taxonomy" id="79078"/>
    <lineage>
        <taxon>Eukaryota</taxon>
        <taxon>Viridiplantae</taxon>
        <taxon>Streptophyta</taxon>
        <taxon>Embryophyta</taxon>
        <taxon>Tracheophyta</taxon>
        <taxon>Spermatophyta</taxon>
        <taxon>Magnoliopsida</taxon>
        <taxon>eudicotyledons</taxon>
        <taxon>Gunneridae</taxon>
        <taxon>Pentapetalae</taxon>
        <taxon>rosids</taxon>
        <taxon>fabids</taxon>
        <taxon>Fabales</taxon>
        <taxon>Fabaceae</taxon>
        <taxon>Papilionoideae</taxon>
        <taxon>50 kb inversion clade</taxon>
        <taxon>dalbergioids sensu lato</taxon>
        <taxon>Dalbergieae</taxon>
        <taxon>Pterocarpus clade</taxon>
        <taxon>Stylosanthes</taxon>
    </lineage>
</organism>
<comment type="caution">
    <text evidence="3">The sequence shown here is derived from an EMBL/GenBank/DDBJ whole genome shotgun (WGS) entry which is preliminary data.</text>
</comment>
<evidence type="ECO:0000313" key="3">
    <source>
        <dbReference type="EMBL" id="MED6115120.1"/>
    </source>
</evidence>
<accession>A0ABU6QSU6</accession>
<name>A0ABU6QSU6_9FABA</name>